<evidence type="ECO:0000256" key="1">
    <source>
        <dbReference type="ARBA" id="ARBA00006817"/>
    </source>
</evidence>
<comment type="similarity">
    <text evidence="1">Belongs to the AHA1 family.</text>
</comment>
<evidence type="ECO:0000313" key="3">
    <source>
        <dbReference type="EMBL" id="GIF24508.1"/>
    </source>
</evidence>
<dbReference type="InterPro" id="IPR013538">
    <property type="entry name" value="ASHA1/2-like_C"/>
</dbReference>
<dbReference type="RefSeq" id="WP_203812371.1">
    <property type="nucleotide sequence ID" value="NZ_BOMY01000046.1"/>
</dbReference>
<reference evidence="3" key="1">
    <citation type="submission" date="2021-01" db="EMBL/GenBank/DDBJ databases">
        <title>Whole genome shotgun sequence of Actinoplanes tereljensis NBRC 105297.</title>
        <authorList>
            <person name="Komaki H."/>
            <person name="Tamura T."/>
        </authorList>
    </citation>
    <scope>NUCLEOTIDE SEQUENCE</scope>
    <source>
        <strain evidence="3">NBRC 105297</strain>
    </source>
</reference>
<dbReference type="EMBL" id="BOMY01000046">
    <property type="protein sequence ID" value="GIF24508.1"/>
    <property type="molecule type" value="Genomic_DNA"/>
</dbReference>
<sequence>MAPTNGSAKVTLPADNQILITREFDAPRHLVWRTYTEPELIKRWWAGQRGTVTSVEVDLRVGGGWRYVMTANGGFEVGFHGEFREIDAPDRLVNTEAFEGIPDPDGNAALVTVTLTEKDGRTYLESLTEMRDKAGRDAIIDSGMEGGMQESYDALERVAISLTSPS</sequence>
<keyword evidence="4" id="KW-1185">Reference proteome</keyword>
<dbReference type="Pfam" id="PF08327">
    <property type="entry name" value="AHSA1"/>
    <property type="match status" value="1"/>
</dbReference>
<protein>
    <recommendedName>
        <fullName evidence="2">Activator of Hsp90 ATPase homologue 1/2-like C-terminal domain-containing protein</fullName>
    </recommendedName>
</protein>
<name>A0A919NUD8_9ACTN</name>
<evidence type="ECO:0000313" key="4">
    <source>
        <dbReference type="Proteomes" id="UP000623608"/>
    </source>
</evidence>
<dbReference type="Gene3D" id="3.30.530.20">
    <property type="match status" value="1"/>
</dbReference>
<gene>
    <name evidence="3" type="ORF">Ate02nite_72380</name>
</gene>
<feature type="domain" description="Activator of Hsp90 ATPase homologue 1/2-like C-terminal" evidence="2">
    <location>
        <begin position="25"/>
        <end position="158"/>
    </location>
</feature>
<dbReference type="CDD" id="cd07826">
    <property type="entry name" value="SRPBCC_CalC_Aha1-like_9"/>
    <property type="match status" value="1"/>
</dbReference>
<accession>A0A919NUD8</accession>
<dbReference type="AlphaFoldDB" id="A0A919NUD8"/>
<dbReference type="InterPro" id="IPR023393">
    <property type="entry name" value="START-like_dom_sf"/>
</dbReference>
<dbReference type="Proteomes" id="UP000623608">
    <property type="component" value="Unassembled WGS sequence"/>
</dbReference>
<dbReference type="SUPFAM" id="SSF55961">
    <property type="entry name" value="Bet v1-like"/>
    <property type="match status" value="1"/>
</dbReference>
<proteinExistence type="inferred from homology"/>
<evidence type="ECO:0000259" key="2">
    <source>
        <dbReference type="Pfam" id="PF08327"/>
    </source>
</evidence>
<organism evidence="3 4">
    <name type="scientific">Paractinoplanes tereljensis</name>
    <dbReference type="NCBI Taxonomy" id="571912"/>
    <lineage>
        <taxon>Bacteria</taxon>
        <taxon>Bacillati</taxon>
        <taxon>Actinomycetota</taxon>
        <taxon>Actinomycetes</taxon>
        <taxon>Micromonosporales</taxon>
        <taxon>Micromonosporaceae</taxon>
        <taxon>Paractinoplanes</taxon>
    </lineage>
</organism>
<comment type="caution">
    <text evidence="3">The sequence shown here is derived from an EMBL/GenBank/DDBJ whole genome shotgun (WGS) entry which is preliminary data.</text>
</comment>